<sequence>MELIMNKLKSIFAPLNKMPRVALIVIALFVALGTFAPWLAPQDSSAQNLLEAGEGPSAAHWLGTDHLGRDTLSRLIIAANTSLVSVGSILIIAMTIGIAMGTIAGYRRGWVDDLLMRVVDVGLSIPSLITALAVIGIVGPGYWTMVLALSLAWWPMSGRISRAVAVSIMSKPHIEALRVLGASPGRIYFGHLLPSTIGAVMVYATADAGTAALAVATLSFLGLGIQPPTPEWGQMLVDALPYLESDPRQVLLPGLALTAAVIGFNTLGESIALNRIPKPLTRRMLAMRRLEVAGWAKENADAQ</sequence>
<feature type="transmembrane region" description="Helical" evidence="9">
    <location>
        <begin position="187"/>
        <end position="204"/>
    </location>
</feature>
<feature type="transmembrane region" description="Helical" evidence="9">
    <location>
        <begin position="83"/>
        <end position="106"/>
    </location>
</feature>
<dbReference type="CDD" id="cd06261">
    <property type="entry name" value="TM_PBP2"/>
    <property type="match status" value="1"/>
</dbReference>
<dbReference type="InterPro" id="IPR050366">
    <property type="entry name" value="BP-dependent_transpt_permease"/>
</dbReference>
<keyword evidence="5" id="KW-0571">Peptide transport</keyword>
<dbReference type="Proteomes" id="UP000053176">
    <property type="component" value="Unassembled WGS sequence"/>
</dbReference>
<keyword evidence="3" id="KW-1003">Cell membrane</keyword>
<accession>A0A101KVK9</accession>
<protein>
    <submittedName>
        <fullName evidence="11">ABC transporter permease</fullName>
    </submittedName>
</protein>
<name>A0A101KVK9_RHILI</name>
<feature type="transmembrane region" description="Helical" evidence="9">
    <location>
        <begin position="118"/>
        <end position="143"/>
    </location>
</feature>
<reference evidence="11 12" key="1">
    <citation type="submission" date="2015-12" db="EMBL/GenBank/DDBJ databases">
        <title>Draft genome sequence of Mesorhizobium sp. UFLA 01-765, a multitolerant efficient symbiont and plant-growth promoting strain isolated from Zn-mining soil using Leucaena leucocephala as a trap plant.</title>
        <authorList>
            <person name="Rangel W.M."/>
            <person name="Thijs S."/>
            <person name="Longatti S.M."/>
            <person name="Moreira F.M."/>
            <person name="Weyens N."/>
            <person name="Vangronsveld J."/>
            <person name="Van Hamme J.D."/>
            <person name="Bottos E.M."/>
            <person name="Rineau F."/>
        </authorList>
    </citation>
    <scope>NUCLEOTIDE SEQUENCE [LARGE SCALE GENOMIC DNA]</scope>
    <source>
        <strain evidence="11 12">UFLA 01-765</strain>
    </source>
</reference>
<feature type="transmembrane region" description="Helical" evidence="9">
    <location>
        <begin position="250"/>
        <end position="273"/>
    </location>
</feature>
<dbReference type="GO" id="GO:0015833">
    <property type="term" value="P:peptide transport"/>
    <property type="evidence" value="ECO:0007669"/>
    <property type="project" value="UniProtKB-KW"/>
</dbReference>
<dbReference type="GO" id="GO:0015031">
    <property type="term" value="P:protein transport"/>
    <property type="evidence" value="ECO:0007669"/>
    <property type="project" value="UniProtKB-KW"/>
</dbReference>
<keyword evidence="8 9" id="KW-0472">Membrane</keyword>
<evidence type="ECO:0000256" key="1">
    <source>
        <dbReference type="ARBA" id="ARBA00004651"/>
    </source>
</evidence>
<evidence type="ECO:0000256" key="9">
    <source>
        <dbReference type="RuleBase" id="RU363032"/>
    </source>
</evidence>
<proteinExistence type="inferred from homology"/>
<dbReference type="Pfam" id="PF12911">
    <property type="entry name" value="OppC_N"/>
    <property type="match status" value="1"/>
</dbReference>
<dbReference type="GO" id="GO:0055085">
    <property type="term" value="P:transmembrane transport"/>
    <property type="evidence" value="ECO:0007669"/>
    <property type="project" value="InterPro"/>
</dbReference>
<keyword evidence="6" id="KW-0653">Protein transport</keyword>
<gene>
    <name evidence="11" type="ORF">AU467_15595</name>
</gene>
<keyword evidence="2 9" id="KW-0813">Transport</keyword>
<comment type="similarity">
    <text evidence="9">Belongs to the binding-protein-dependent transport system permease family.</text>
</comment>
<evidence type="ECO:0000256" key="6">
    <source>
        <dbReference type="ARBA" id="ARBA00022927"/>
    </source>
</evidence>
<dbReference type="GO" id="GO:0005886">
    <property type="term" value="C:plasma membrane"/>
    <property type="evidence" value="ECO:0007669"/>
    <property type="project" value="UniProtKB-SubCell"/>
</dbReference>
<dbReference type="PANTHER" id="PTHR43386:SF1">
    <property type="entry name" value="D,D-DIPEPTIDE TRANSPORT SYSTEM PERMEASE PROTEIN DDPC-RELATED"/>
    <property type="match status" value="1"/>
</dbReference>
<comment type="caution">
    <text evidence="11">The sequence shown here is derived from an EMBL/GenBank/DDBJ whole genome shotgun (WGS) entry which is preliminary data.</text>
</comment>
<evidence type="ECO:0000313" key="12">
    <source>
        <dbReference type="Proteomes" id="UP000053176"/>
    </source>
</evidence>
<keyword evidence="4 9" id="KW-0812">Transmembrane</keyword>
<dbReference type="OrthoDB" id="9792862at2"/>
<evidence type="ECO:0000256" key="5">
    <source>
        <dbReference type="ARBA" id="ARBA00022856"/>
    </source>
</evidence>
<evidence type="ECO:0000256" key="4">
    <source>
        <dbReference type="ARBA" id="ARBA00022692"/>
    </source>
</evidence>
<keyword evidence="7 9" id="KW-1133">Transmembrane helix</keyword>
<dbReference type="AlphaFoldDB" id="A0A101KVK9"/>
<organism evidence="11 12">
    <name type="scientific">Rhizobium loti</name>
    <name type="common">Mesorhizobium loti</name>
    <dbReference type="NCBI Taxonomy" id="381"/>
    <lineage>
        <taxon>Bacteria</taxon>
        <taxon>Pseudomonadati</taxon>
        <taxon>Pseudomonadota</taxon>
        <taxon>Alphaproteobacteria</taxon>
        <taxon>Hyphomicrobiales</taxon>
        <taxon>Phyllobacteriaceae</taxon>
        <taxon>Mesorhizobium</taxon>
    </lineage>
</organism>
<evidence type="ECO:0000313" key="11">
    <source>
        <dbReference type="EMBL" id="KUM27804.1"/>
    </source>
</evidence>
<feature type="transmembrane region" description="Helical" evidence="9">
    <location>
        <begin position="211"/>
        <end position="230"/>
    </location>
</feature>
<evidence type="ECO:0000256" key="7">
    <source>
        <dbReference type="ARBA" id="ARBA00022989"/>
    </source>
</evidence>
<dbReference type="EMBL" id="LPWA01000068">
    <property type="protein sequence ID" value="KUM27804.1"/>
    <property type="molecule type" value="Genomic_DNA"/>
</dbReference>
<feature type="transmembrane region" description="Helical" evidence="9">
    <location>
        <begin position="21"/>
        <end position="40"/>
    </location>
</feature>
<dbReference type="InterPro" id="IPR000515">
    <property type="entry name" value="MetI-like"/>
</dbReference>
<dbReference type="InterPro" id="IPR035906">
    <property type="entry name" value="MetI-like_sf"/>
</dbReference>
<evidence type="ECO:0000259" key="10">
    <source>
        <dbReference type="PROSITE" id="PS50928"/>
    </source>
</evidence>
<feature type="domain" description="ABC transmembrane type-1" evidence="10">
    <location>
        <begin position="79"/>
        <end position="268"/>
    </location>
</feature>
<evidence type="ECO:0000256" key="3">
    <source>
        <dbReference type="ARBA" id="ARBA00022475"/>
    </source>
</evidence>
<dbReference type="InterPro" id="IPR025966">
    <property type="entry name" value="OppC_N"/>
</dbReference>
<dbReference type="Pfam" id="PF00528">
    <property type="entry name" value="BPD_transp_1"/>
    <property type="match status" value="1"/>
</dbReference>
<evidence type="ECO:0000256" key="2">
    <source>
        <dbReference type="ARBA" id="ARBA00022448"/>
    </source>
</evidence>
<evidence type="ECO:0000256" key="8">
    <source>
        <dbReference type="ARBA" id="ARBA00023136"/>
    </source>
</evidence>
<dbReference type="SUPFAM" id="SSF161098">
    <property type="entry name" value="MetI-like"/>
    <property type="match status" value="1"/>
</dbReference>
<dbReference type="PROSITE" id="PS50928">
    <property type="entry name" value="ABC_TM1"/>
    <property type="match status" value="1"/>
</dbReference>
<dbReference type="PANTHER" id="PTHR43386">
    <property type="entry name" value="OLIGOPEPTIDE TRANSPORT SYSTEM PERMEASE PROTEIN APPC"/>
    <property type="match status" value="1"/>
</dbReference>
<comment type="subcellular location">
    <subcellularLocation>
        <location evidence="1 9">Cell membrane</location>
        <topology evidence="1 9">Multi-pass membrane protein</topology>
    </subcellularLocation>
</comment>
<dbReference type="Gene3D" id="1.10.3720.10">
    <property type="entry name" value="MetI-like"/>
    <property type="match status" value="1"/>
</dbReference>